<sequence>MAKCWPARSKLRADPRDLSEGLGLLSPKVDGTASGWFHRTAKTSLSRQWRDNRLLQSRPYLLTPGTSLRSNTNTQAIRIATLEAISLLARQAFLTVHAGKFSSGALPHSLLLPYNEREVPFFNIPFFAISPSKLLYERFRLESVPAGTGRRTGRTSTSLDHQTDRMPTSPYGTQETTLLLTVGRVGHGRADARVPIIMQPYRLTLGEKSNSPEAGRPGRGPVRASRS</sequence>
<gene>
    <name evidence="2" type="primary">Vigan.04G141900</name>
    <name evidence="2" type="ORF">VIGAN_04141900</name>
</gene>
<feature type="region of interest" description="Disordered" evidence="1">
    <location>
        <begin position="205"/>
        <end position="227"/>
    </location>
</feature>
<organism evidence="2 3">
    <name type="scientific">Vigna angularis var. angularis</name>
    <dbReference type="NCBI Taxonomy" id="157739"/>
    <lineage>
        <taxon>Eukaryota</taxon>
        <taxon>Viridiplantae</taxon>
        <taxon>Streptophyta</taxon>
        <taxon>Embryophyta</taxon>
        <taxon>Tracheophyta</taxon>
        <taxon>Spermatophyta</taxon>
        <taxon>Magnoliopsida</taxon>
        <taxon>eudicotyledons</taxon>
        <taxon>Gunneridae</taxon>
        <taxon>Pentapetalae</taxon>
        <taxon>rosids</taxon>
        <taxon>fabids</taxon>
        <taxon>Fabales</taxon>
        <taxon>Fabaceae</taxon>
        <taxon>Papilionoideae</taxon>
        <taxon>50 kb inversion clade</taxon>
        <taxon>NPAAA clade</taxon>
        <taxon>indigoferoid/millettioid clade</taxon>
        <taxon>Phaseoleae</taxon>
        <taxon>Vigna</taxon>
    </lineage>
</organism>
<dbReference type="Proteomes" id="UP000291084">
    <property type="component" value="Chromosome 4"/>
</dbReference>
<accession>A0A0S3RU47</accession>
<feature type="region of interest" description="Disordered" evidence="1">
    <location>
        <begin position="146"/>
        <end position="172"/>
    </location>
</feature>
<reference evidence="2 3" key="1">
    <citation type="journal article" date="2015" name="Sci. Rep.">
        <title>The power of single molecule real-time sequencing technology in the de novo assembly of a eukaryotic genome.</title>
        <authorList>
            <person name="Sakai H."/>
            <person name="Naito K."/>
            <person name="Ogiso-Tanaka E."/>
            <person name="Takahashi Y."/>
            <person name="Iseki K."/>
            <person name="Muto C."/>
            <person name="Satou K."/>
            <person name="Teruya K."/>
            <person name="Shiroma A."/>
            <person name="Shimoji M."/>
            <person name="Hirano T."/>
            <person name="Itoh T."/>
            <person name="Kaga A."/>
            <person name="Tomooka N."/>
        </authorList>
    </citation>
    <scope>NUCLEOTIDE SEQUENCE [LARGE SCALE GENOMIC DNA]</scope>
    <source>
        <strain evidence="3">cv. Shumari</strain>
    </source>
</reference>
<name>A0A0S3RU47_PHAAN</name>
<protein>
    <submittedName>
        <fullName evidence="2">Uncharacterized protein</fullName>
    </submittedName>
</protein>
<evidence type="ECO:0000256" key="1">
    <source>
        <dbReference type="SAM" id="MobiDB-lite"/>
    </source>
</evidence>
<dbReference type="EMBL" id="AP015037">
    <property type="protein sequence ID" value="BAT84138.1"/>
    <property type="molecule type" value="Genomic_DNA"/>
</dbReference>
<evidence type="ECO:0000313" key="2">
    <source>
        <dbReference type="EMBL" id="BAT84138.1"/>
    </source>
</evidence>
<evidence type="ECO:0000313" key="3">
    <source>
        <dbReference type="Proteomes" id="UP000291084"/>
    </source>
</evidence>
<proteinExistence type="predicted"/>
<keyword evidence="3" id="KW-1185">Reference proteome</keyword>
<dbReference type="AlphaFoldDB" id="A0A0S3RU47"/>